<dbReference type="PIRSF" id="PIRSF000876">
    <property type="entry name" value="RR_chemtxs_CheB"/>
    <property type="match status" value="1"/>
</dbReference>
<dbReference type="GO" id="GO:0006935">
    <property type="term" value="P:chemotaxis"/>
    <property type="evidence" value="ECO:0007669"/>
    <property type="project" value="UniProtKB-UniRule"/>
</dbReference>
<reference evidence="10 11" key="1">
    <citation type="submission" date="2012-06" db="EMBL/GenBank/DDBJ databases">
        <title>Finished chromosome of genome of Microcoleus sp. PCC 7113.</title>
        <authorList>
            <consortium name="US DOE Joint Genome Institute"/>
            <person name="Gugger M."/>
            <person name="Coursin T."/>
            <person name="Rippka R."/>
            <person name="Tandeau De Marsac N."/>
            <person name="Huntemann M."/>
            <person name="Wei C.-L."/>
            <person name="Han J."/>
            <person name="Detter J.C."/>
            <person name="Han C."/>
            <person name="Tapia R."/>
            <person name="Chen A."/>
            <person name="Kyrpides N."/>
            <person name="Mavromatis K."/>
            <person name="Markowitz V."/>
            <person name="Szeto E."/>
            <person name="Ivanova N."/>
            <person name="Pagani I."/>
            <person name="Pati A."/>
            <person name="Goodwin L."/>
            <person name="Nordberg H.P."/>
            <person name="Cantor M.N."/>
            <person name="Hua S.X."/>
            <person name="Woyke T."/>
            <person name="Kerfeld C.A."/>
        </authorList>
    </citation>
    <scope>NUCLEOTIDE SEQUENCE [LARGE SCALE GENOMIC DNA]</scope>
    <source>
        <strain evidence="10 11">PCC 7113</strain>
    </source>
</reference>
<dbReference type="KEGG" id="mic:Mic7113_2707"/>
<evidence type="ECO:0000256" key="6">
    <source>
        <dbReference type="PROSITE-ProRule" id="PRU00050"/>
    </source>
</evidence>
<dbReference type="STRING" id="1173027.Mic7113_2707"/>
<dbReference type="HOGENOM" id="CLU_000445_51_0_3"/>
<keyword evidence="1" id="KW-0963">Cytoplasm</keyword>
<keyword evidence="7" id="KW-0597">Phosphoprotein</keyword>
<evidence type="ECO:0000256" key="7">
    <source>
        <dbReference type="PROSITE-ProRule" id="PRU00169"/>
    </source>
</evidence>
<evidence type="ECO:0000259" key="8">
    <source>
        <dbReference type="PROSITE" id="PS50110"/>
    </source>
</evidence>
<sequence length="356" mass="37991">MATNKVVLIEDSPVALEILQRLLNSSPDVDVVGVARDGAEGLEVITKTKPDVICTDFMMENMDGLELTKRVMADDPRPILVISNFVQKTDVDNVFRLLQAGAADVFPKPTTDSPTDYERLKSSLVAKIKVLSSMKVTARRSQQPLSGSVKPITSGAFSGTQPLMRNVSSRVKVIAIGASTGGLQSIQKILGQLPSNFPLPIICTVHVSTGVLSGLVNWLSSECPLKVKIAEVGETPAPGTVYFAPEKCDLEVDFRGKFIYSNCPVENKHCPSINVAFKSLAQFYGKAMAGVLLTGLGRDGAEGLQAIVQAGGITVAQDEKGGGAFGMVKEAITMEAVQQVLTIEKIAPFLLKTLSE</sequence>
<dbReference type="eggNOG" id="COG2201">
    <property type="taxonomic scope" value="Bacteria"/>
</dbReference>
<dbReference type="EC" id="3.1.1.61" evidence="4"/>
<dbReference type="OrthoDB" id="9793421at2"/>
<dbReference type="CDD" id="cd16432">
    <property type="entry name" value="CheB_Rec"/>
    <property type="match status" value="1"/>
</dbReference>
<dbReference type="Pfam" id="PF01339">
    <property type="entry name" value="CheB_methylest"/>
    <property type="match status" value="1"/>
</dbReference>
<evidence type="ECO:0000256" key="1">
    <source>
        <dbReference type="ARBA" id="ARBA00022490"/>
    </source>
</evidence>
<dbReference type="Gene3D" id="3.40.50.180">
    <property type="entry name" value="Methylesterase CheB, C-terminal domain"/>
    <property type="match status" value="1"/>
</dbReference>
<dbReference type="InterPro" id="IPR011006">
    <property type="entry name" value="CheY-like_superfamily"/>
</dbReference>
<dbReference type="SMART" id="SM00448">
    <property type="entry name" value="REC"/>
    <property type="match status" value="1"/>
</dbReference>
<dbReference type="PROSITE" id="PS50122">
    <property type="entry name" value="CHEB"/>
    <property type="match status" value="1"/>
</dbReference>
<evidence type="ECO:0000313" key="11">
    <source>
        <dbReference type="Proteomes" id="UP000010471"/>
    </source>
</evidence>
<dbReference type="RefSeq" id="WP_015182641.1">
    <property type="nucleotide sequence ID" value="NC_019738.1"/>
</dbReference>
<dbReference type="SUPFAM" id="SSF52738">
    <property type="entry name" value="Methylesterase CheB, C-terminal domain"/>
    <property type="match status" value="1"/>
</dbReference>
<dbReference type="PANTHER" id="PTHR42872:SF6">
    <property type="entry name" value="PROTEIN-GLUTAMATE METHYLESTERASE_PROTEIN-GLUTAMINE GLUTAMINASE"/>
    <property type="match status" value="1"/>
</dbReference>
<dbReference type="GO" id="GO:0008984">
    <property type="term" value="F:protein-glutamate methylesterase activity"/>
    <property type="evidence" value="ECO:0007669"/>
    <property type="project" value="UniProtKB-EC"/>
</dbReference>
<dbReference type="CDD" id="cd17541">
    <property type="entry name" value="REC_CheB-like"/>
    <property type="match status" value="1"/>
</dbReference>
<dbReference type="EMBL" id="CP003630">
    <property type="protein sequence ID" value="AFZ18492.1"/>
    <property type="molecule type" value="Genomic_DNA"/>
</dbReference>
<dbReference type="InterPro" id="IPR000673">
    <property type="entry name" value="Sig_transdc_resp-reg_Me-estase"/>
</dbReference>
<dbReference type="GO" id="GO:0000156">
    <property type="term" value="F:phosphorelay response regulator activity"/>
    <property type="evidence" value="ECO:0007669"/>
    <property type="project" value="InterPro"/>
</dbReference>
<feature type="modified residue" description="4-aspartylphosphate" evidence="7">
    <location>
        <position position="56"/>
    </location>
</feature>
<feature type="active site" evidence="6">
    <location>
        <position position="299"/>
    </location>
</feature>
<keyword evidence="11" id="KW-1185">Reference proteome</keyword>
<organism evidence="10 11">
    <name type="scientific">Allocoleopsis franciscana PCC 7113</name>
    <dbReference type="NCBI Taxonomy" id="1173027"/>
    <lineage>
        <taxon>Bacteria</taxon>
        <taxon>Bacillati</taxon>
        <taxon>Cyanobacteriota</taxon>
        <taxon>Cyanophyceae</taxon>
        <taxon>Coleofasciculales</taxon>
        <taxon>Coleofasciculaceae</taxon>
        <taxon>Allocoleopsis</taxon>
        <taxon>Allocoleopsis franciscana</taxon>
    </lineage>
</organism>
<dbReference type="SUPFAM" id="SSF52172">
    <property type="entry name" value="CheY-like"/>
    <property type="match status" value="1"/>
</dbReference>
<dbReference type="InterPro" id="IPR008248">
    <property type="entry name" value="CheB-like"/>
</dbReference>
<dbReference type="PATRIC" id="fig|1173027.3.peg.2978"/>
<dbReference type="PROSITE" id="PS50110">
    <property type="entry name" value="RESPONSE_REGULATORY"/>
    <property type="match status" value="1"/>
</dbReference>
<evidence type="ECO:0000259" key="9">
    <source>
        <dbReference type="PROSITE" id="PS50122"/>
    </source>
</evidence>
<name>K9WG42_9CYAN</name>
<feature type="active site" evidence="6">
    <location>
        <position position="179"/>
    </location>
</feature>
<dbReference type="GO" id="GO:0005737">
    <property type="term" value="C:cytoplasm"/>
    <property type="evidence" value="ECO:0007669"/>
    <property type="project" value="InterPro"/>
</dbReference>
<keyword evidence="2 6" id="KW-0145">Chemotaxis</keyword>
<dbReference type="InterPro" id="IPR001789">
    <property type="entry name" value="Sig_transdc_resp-reg_receiver"/>
</dbReference>
<gene>
    <name evidence="10" type="ORF">Mic7113_2707</name>
</gene>
<dbReference type="Proteomes" id="UP000010471">
    <property type="component" value="Chromosome"/>
</dbReference>
<dbReference type="Pfam" id="PF00072">
    <property type="entry name" value="Response_reg"/>
    <property type="match status" value="1"/>
</dbReference>
<feature type="domain" description="CheB-type methylesterase" evidence="9">
    <location>
        <begin position="167"/>
        <end position="356"/>
    </location>
</feature>
<evidence type="ECO:0000313" key="10">
    <source>
        <dbReference type="EMBL" id="AFZ18492.1"/>
    </source>
</evidence>
<dbReference type="PANTHER" id="PTHR42872">
    <property type="entry name" value="PROTEIN-GLUTAMATE METHYLESTERASE/PROTEIN-GLUTAMINE GLUTAMINASE"/>
    <property type="match status" value="1"/>
</dbReference>
<evidence type="ECO:0000256" key="3">
    <source>
        <dbReference type="ARBA" id="ARBA00022801"/>
    </source>
</evidence>
<dbReference type="Gene3D" id="3.40.50.2300">
    <property type="match status" value="1"/>
</dbReference>
<protein>
    <recommendedName>
        <fullName evidence="4">protein-glutamate methylesterase</fullName>
        <ecNumber evidence="4">3.1.1.61</ecNumber>
    </recommendedName>
</protein>
<evidence type="ECO:0000256" key="4">
    <source>
        <dbReference type="ARBA" id="ARBA00039140"/>
    </source>
</evidence>
<feature type="domain" description="Response regulatory" evidence="8">
    <location>
        <begin position="5"/>
        <end position="123"/>
    </location>
</feature>
<accession>K9WG42</accession>
<evidence type="ECO:0000256" key="2">
    <source>
        <dbReference type="ARBA" id="ARBA00022500"/>
    </source>
</evidence>
<dbReference type="AlphaFoldDB" id="K9WG42"/>
<comment type="catalytic activity">
    <reaction evidence="5">
        <text>[protein]-L-glutamate 5-O-methyl ester + H2O = L-glutamyl-[protein] + methanol + H(+)</text>
        <dbReference type="Rhea" id="RHEA:23236"/>
        <dbReference type="Rhea" id="RHEA-COMP:10208"/>
        <dbReference type="Rhea" id="RHEA-COMP:10311"/>
        <dbReference type="ChEBI" id="CHEBI:15377"/>
        <dbReference type="ChEBI" id="CHEBI:15378"/>
        <dbReference type="ChEBI" id="CHEBI:17790"/>
        <dbReference type="ChEBI" id="CHEBI:29973"/>
        <dbReference type="ChEBI" id="CHEBI:82795"/>
        <dbReference type="EC" id="3.1.1.61"/>
    </reaction>
</comment>
<feature type="active site" evidence="6">
    <location>
        <position position="206"/>
    </location>
</feature>
<keyword evidence="3 6" id="KW-0378">Hydrolase</keyword>
<dbReference type="InterPro" id="IPR035909">
    <property type="entry name" value="CheB_C"/>
</dbReference>
<evidence type="ECO:0000256" key="5">
    <source>
        <dbReference type="ARBA" id="ARBA00048267"/>
    </source>
</evidence>
<proteinExistence type="predicted"/>